<protein>
    <recommendedName>
        <fullName evidence="2">A to I editase domain-containing protein</fullName>
    </recommendedName>
</protein>
<feature type="domain" description="A to I editase" evidence="2">
    <location>
        <begin position="79"/>
        <end position="266"/>
    </location>
</feature>
<dbReference type="GO" id="GO:0006396">
    <property type="term" value="P:RNA processing"/>
    <property type="evidence" value="ECO:0007669"/>
    <property type="project" value="InterPro"/>
</dbReference>
<accession>A0AAV8VD77</accession>
<dbReference type="EMBL" id="JANEYG010000153">
    <property type="protein sequence ID" value="KAJ8911967.1"/>
    <property type="molecule type" value="Genomic_DNA"/>
</dbReference>
<dbReference type="GO" id="GO:0006382">
    <property type="term" value="P:adenosine to inosine editing"/>
    <property type="evidence" value="ECO:0007669"/>
    <property type="project" value="TreeGrafter"/>
</dbReference>
<dbReference type="PROSITE" id="PS50141">
    <property type="entry name" value="A_DEAMIN_EDITASE"/>
    <property type="match status" value="1"/>
</dbReference>
<dbReference type="PANTHER" id="PTHR10910:SF62">
    <property type="entry name" value="AT07585P-RELATED"/>
    <property type="match status" value="1"/>
</dbReference>
<evidence type="ECO:0000313" key="3">
    <source>
        <dbReference type="EMBL" id="KAJ8911967.1"/>
    </source>
</evidence>
<dbReference type="PANTHER" id="PTHR10910">
    <property type="entry name" value="EUKARYOTE SPECIFIC DSRNA BINDING PROTEIN"/>
    <property type="match status" value="1"/>
</dbReference>
<keyword evidence="4" id="KW-1185">Reference proteome</keyword>
<organism evidence="3 4">
    <name type="scientific">Exocentrus adspersus</name>
    <dbReference type="NCBI Taxonomy" id="1586481"/>
    <lineage>
        <taxon>Eukaryota</taxon>
        <taxon>Metazoa</taxon>
        <taxon>Ecdysozoa</taxon>
        <taxon>Arthropoda</taxon>
        <taxon>Hexapoda</taxon>
        <taxon>Insecta</taxon>
        <taxon>Pterygota</taxon>
        <taxon>Neoptera</taxon>
        <taxon>Endopterygota</taxon>
        <taxon>Coleoptera</taxon>
        <taxon>Polyphaga</taxon>
        <taxon>Cucujiformia</taxon>
        <taxon>Chrysomeloidea</taxon>
        <taxon>Cerambycidae</taxon>
        <taxon>Lamiinae</taxon>
        <taxon>Acanthocinini</taxon>
        <taxon>Exocentrus</taxon>
    </lineage>
</organism>
<evidence type="ECO:0000313" key="4">
    <source>
        <dbReference type="Proteomes" id="UP001159042"/>
    </source>
</evidence>
<dbReference type="Proteomes" id="UP001159042">
    <property type="component" value="Unassembled WGS sequence"/>
</dbReference>
<reference evidence="3 4" key="1">
    <citation type="journal article" date="2023" name="Insect Mol. Biol.">
        <title>Genome sequencing provides insights into the evolution of gene families encoding plant cell wall-degrading enzymes in longhorned beetles.</title>
        <authorList>
            <person name="Shin N.R."/>
            <person name="Okamura Y."/>
            <person name="Kirsch R."/>
            <person name="Pauchet Y."/>
        </authorList>
    </citation>
    <scope>NUCLEOTIDE SEQUENCE [LARGE SCALE GENOMIC DNA]</scope>
    <source>
        <strain evidence="3">EAD_L_NR</strain>
    </source>
</reference>
<feature type="region of interest" description="Disordered" evidence="1">
    <location>
        <begin position="1"/>
        <end position="22"/>
    </location>
</feature>
<name>A0AAV8VD77_9CUCU</name>
<gene>
    <name evidence="3" type="ORF">NQ315_012778</name>
</gene>
<dbReference type="GO" id="GO:0003725">
    <property type="term" value="F:double-stranded RNA binding"/>
    <property type="evidence" value="ECO:0007669"/>
    <property type="project" value="TreeGrafter"/>
</dbReference>
<dbReference type="GO" id="GO:0005737">
    <property type="term" value="C:cytoplasm"/>
    <property type="evidence" value="ECO:0007669"/>
    <property type="project" value="TreeGrafter"/>
</dbReference>
<evidence type="ECO:0000259" key="2">
    <source>
        <dbReference type="PROSITE" id="PS50141"/>
    </source>
</evidence>
<dbReference type="InterPro" id="IPR002466">
    <property type="entry name" value="A_deamin"/>
</dbReference>
<dbReference type="GO" id="GO:0003726">
    <property type="term" value="F:double-stranded RNA adenosine deaminase activity"/>
    <property type="evidence" value="ECO:0007669"/>
    <property type="project" value="TreeGrafter"/>
</dbReference>
<proteinExistence type="predicted"/>
<dbReference type="SMART" id="SM00552">
    <property type="entry name" value="ADEAMc"/>
    <property type="match status" value="1"/>
</dbReference>
<evidence type="ECO:0000256" key="1">
    <source>
        <dbReference type="SAM" id="MobiDB-lite"/>
    </source>
</evidence>
<dbReference type="AlphaFoldDB" id="A0AAV8VD77"/>
<feature type="compositionally biased region" description="Basic and acidic residues" evidence="1">
    <location>
        <begin position="7"/>
        <end position="19"/>
    </location>
</feature>
<dbReference type="Pfam" id="PF02137">
    <property type="entry name" value="A_deamin"/>
    <property type="match status" value="1"/>
</dbReference>
<sequence length="270" mass="30541">MNHVISRKMEPGMSPKDRNFGGQVHRAKSSEYYKLHAVMLEFLVLMKIIVQLTNTLIEVLEANYEPKLNQVKVPYQLKGERLLTMSCSDKICRWNVLGLQGALLSHFVEPIYLKSVVLGSLMKENHLYRAICGRIESSLQGLPPPYLLNRPMMLRKSQLECRQPQKAPNFAVIWLKGMDKPEIVNTVTGKPDQGISAVSKRSLVNKFVALCGKVSSITGINAVPPTYCEAKEAVRRYTAAKECLYEAFEKACLGKWVSKPLEQDMFHIDD</sequence>
<comment type="caution">
    <text evidence="3">The sequence shown here is derived from an EMBL/GenBank/DDBJ whole genome shotgun (WGS) entry which is preliminary data.</text>
</comment>
<dbReference type="GO" id="GO:0005730">
    <property type="term" value="C:nucleolus"/>
    <property type="evidence" value="ECO:0007669"/>
    <property type="project" value="TreeGrafter"/>
</dbReference>
<dbReference type="GO" id="GO:0008251">
    <property type="term" value="F:tRNA-specific adenosine deaminase activity"/>
    <property type="evidence" value="ECO:0007669"/>
    <property type="project" value="TreeGrafter"/>
</dbReference>